<keyword evidence="5 6" id="KW-0472">Membrane</keyword>
<feature type="transmembrane region" description="Helical" evidence="6">
    <location>
        <begin position="48"/>
        <end position="69"/>
    </location>
</feature>
<keyword evidence="2" id="KW-0813">Transport</keyword>
<dbReference type="InterPro" id="IPR013525">
    <property type="entry name" value="ABC2_TM"/>
</dbReference>
<protein>
    <recommendedName>
        <fullName evidence="7">ABC-2 type transporter transmembrane domain-containing protein</fullName>
    </recommendedName>
</protein>
<dbReference type="GO" id="GO:0140359">
    <property type="term" value="F:ABC-type transporter activity"/>
    <property type="evidence" value="ECO:0007669"/>
    <property type="project" value="InterPro"/>
</dbReference>
<feature type="transmembrane region" description="Helical" evidence="6">
    <location>
        <begin position="6"/>
        <end position="27"/>
    </location>
</feature>
<accession>A0AAD9TE90</accession>
<gene>
    <name evidence="8" type="ORF">Ddye_029346</name>
</gene>
<evidence type="ECO:0000256" key="3">
    <source>
        <dbReference type="ARBA" id="ARBA00022692"/>
    </source>
</evidence>
<name>A0AAD9TE90_9ROSI</name>
<keyword evidence="4 6" id="KW-1133">Transmembrane helix</keyword>
<keyword evidence="3 6" id="KW-0812">Transmembrane</keyword>
<evidence type="ECO:0000256" key="2">
    <source>
        <dbReference type="ARBA" id="ARBA00022448"/>
    </source>
</evidence>
<evidence type="ECO:0000256" key="5">
    <source>
        <dbReference type="ARBA" id="ARBA00023136"/>
    </source>
</evidence>
<sequence length="119" mass="13729">MKRNSVFHVVESAQLVGIALITISVFIHGRNKIDAIHANYYMDSLFYALVRLMTNGLSELSLMVTRLPILYKQRDFYFYPAWACSIPSIILKVPFSLLDAFLWTALTYYVIGYSPEPER</sequence>
<dbReference type="EMBL" id="JANJYI010000009">
    <property type="protein sequence ID" value="KAK2634554.1"/>
    <property type="molecule type" value="Genomic_DNA"/>
</dbReference>
<reference evidence="8" key="1">
    <citation type="journal article" date="2023" name="Plant J.">
        <title>Genome sequences and population genomics provide insights into the demographic history, inbreeding, and mutation load of two 'living fossil' tree species of Dipteronia.</title>
        <authorList>
            <person name="Feng Y."/>
            <person name="Comes H.P."/>
            <person name="Chen J."/>
            <person name="Zhu S."/>
            <person name="Lu R."/>
            <person name="Zhang X."/>
            <person name="Li P."/>
            <person name="Qiu J."/>
            <person name="Olsen K.M."/>
            <person name="Qiu Y."/>
        </authorList>
    </citation>
    <scope>NUCLEOTIDE SEQUENCE</scope>
    <source>
        <strain evidence="8">KIB01</strain>
    </source>
</reference>
<evidence type="ECO:0000256" key="6">
    <source>
        <dbReference type="SAM" id="Phobius"/>
    </source>
</evidence>
<comment type="subcellular location">
    <subcellularLocation>
        <location evidence="1">Membrane</location>
        <topology evidence="1">Multi-pass membrane protein</topology>
    </subcellularLocation>
</comment>
<dbReference type="Pfam" id="PF01061">
    <property type="entry name" value="ABC2_membrane"/>
    <property type="match status" value="1"/>
</dbReference>
<feature type="domain" description="ABC-2 type transporter transmembrane" evidence="7">
    <location>
        <begin position="1"/>
        <end position="117"/>
    </location>
</feature>
<evidence type="ECO:0000259" key="7">
    <source>
        <dbReference type="Pfam" id="PF01061"/>
    </source>
</evidence>
<proteinExistence type="predicted"/>
<keyword evidence="9" id="KW-1185">Reference proteome</keyword>
<evidence type="ECO:0000313" key="9">
    <source>
        <dbReference type="Proteomes" id="UP001280121"/>
    </source>
</evidence>
<dbReference type="Proteomes" id="UP001280121">
    <property type="component" value="Unassembled WGS sequence"/>
</dbReference>
<evidence type="ECO:0000256" key="4">
    <source>
        <dbReference type="ARBA" id="ARBA00022989"/>
    </source>
</evidence>
<dbReference type="GO" id="GO:0005886">
    <property type="term" value="C:plasma membrane"/>
    <property type="evidence" value="ECO:0007669"/>
    <property type="project" value="UniProtKB-ARBA"/>
</dbReference>
<dbReference type="PANTHER" id="PTHR19241">
    <property type="entry name" value="ATP-BINDING CASSETTE TRANSPORTER"/>
    <property type="match status" value="1"/>
</dbReference>
<organism evidence="8 9">
    <name type="scientific">Dipteronia dyeriana</name>
    <dbReference type="NCBI Taxonomy" id="168575"/>
    <lineage>
        <taxon>Eukaryota</taxon>
        <taxon>Viridiplantae</taxon>
        <taxon>Streptophyta</taxon>
        <taxon>Embryophyta</taxon>
        <taxon>Tracheophyta</taxon>
        <taxon>Spermatophyta</taxon>
        <taxon>Magnoliopsida</taxon>
        <taxon>eudicotyledons</taxon>
        <taxon>Gunneridae</taxon>
        <taxon>Pentapetalae</taxon>
        <taxon>rosids</taxon>
        <taxon>malvids</taxon>
        <taxon>Sapindales</taxon>
        <taxon>Sapindaceae</taxon>
        <taxon>Hippocastanoideae</taxon>
        <taxon>Acereae</taxon>
        <taxon>Dipteronia</taxon>
    </lineage>
</organism>
<evidence type="ECO:0000313" key="8">
    <source>
        <dbReference type="EMBL" id="KAK2634554.1"/>
    </source>
</evidence>
<comment type="caution">
    <text evidence="8">The sequence shown here is derived from an EMBL/GenBank/DDBJ whole genome shotgun (WGS) entry which is preliminary data.</text>
</comment>
<evidence type="ECO:0000256" key="1">
    <source>
        <dbReference type="ARBA" id="ARBA00004141"/>
    </source>
</evidence>
<dbReference type="AlphaFoldDB" id="A0AAD9TE90"/>